<evidence type="ECO:0000256" key="4">
    <source>
        <dbReference type="ARBA" id="ARBA00022519"/>
    </source>
</evidence>
<keyword evidence="4 8" id="KW-0997">Cell inner membrane</keyword>
<evidence type="ECO:0000256" key="7">
    <source>
        <dbReference type="ARBA" id="ARBA00023136"/>
    </source>
</evidence>
<keyword evidence="5 8" id="KW-0812">Transmembrane</keyword>
<evidence type="ECO:0000313" key="11">
    <source>
        <dbReference type="Proteomes" id="UP000494269"/>
    </source>
</evidence>
<dbReference type="InterPro" id="IPR036259">
    <property type="entry name" value="MFS_trans_sf"/>
</dbReference>
<dbReference type="RefSeq" id="WP_175169045.1">
    <property type="nucleotide sequence ID" value="NZ_CADIJQ010000001.1"/>
</dbReference>
<keyword evidence="2 8" id="KW-0813">Transport</keyword>
<reference evidence="10 11" key="1">
    <citation type="submission" date="2020-04" db="EMBL/GenBank/DDBJ databases">
        <authorList>
            <person name="De Canck E."/>
        </authorList>
    </citation>
    <scope>NUCLEOTIDE SEQUENCE [LARGE SCALE GENOMIC DNA]</scope>
    <source>
        <strain evidence="10 11">LMG 3441</strain>
    </source>
</reference>
<comment type="similarity">
    <text evidence="8">Belongs to the major facilitator superfamily. YhhS family.</text>
</comment>
<feature type="transmembrane region" description="Helical" evidence="8">
    <location>
        <begin position="52"/>
        <end position="69"/>
    </location>
</feature>
<evidence type="ECO:0000256" key="8">
    <source>
        <dbReference type="HAMAP-Rule" id="MF_01118"/>
    </source>
</evidence>
<evidence type="ECO:0000256" key="1">
    <source>
        <dbReference type="ARBA" id="ARBA00004651"/>
    </source>
</evidence>
<dbReference type="SUPFAM" id="SSF103473">
    <property type="entry name" value="MFS general substrate transporter"/>
    <property type="match status" value="1"/>
</dbReference>
<proteinExistence type="inferred from homology"/>
<evidence type="ECO:0000313" key="10">
    <source>
        <dbReference type="EMBL" id="CAB3671393.1"/>
    </source>
</evidence>
<feature type="transmembrane region" description="Helical" evidence="8">
    <location>
        <begin position="346"/>
        <end position="367"/>
    </location>
</feature>
<feature type="transmembrane region" description="Helical" evidence="8">
    <location>
        <begin position="116"/>
        <end position="135"/>
    </location>
</feature>
<feature type="transmembrane region" description="Helical" evidence="8">
    <location>
        <begin position="90"/>
        <end position="110"/>
    </location>
</feature>
<evidence type="ECO:0000256" key="5">
    <source>
        <dbReference type="ARBA" id="ARBA00022692"/>
    </source>
</evidence>
<evidence type="ECO:0000256" key="6">
    <source>
        <dbReference type="ARBA" id="ARBA00022989"/>
    </source>
</evidence>
<dbReference type="HAMAP" id="MF_01118">
    <property type="entry name" value="MFS_YhhS"/>
    <property type="match status" value="1"/>
</dbReference>
<dbReference type="GO" id="GO:0005886">
    <property type="term" value="C:plasma membrane"/>
    <property type="evidence" value="ECO:0007669"/>
    <property type="project" value="UniProtKB-SubCell"/>
</dbReference>
<dbReference type="InterPro" id="IPR050171">
    <property type="entry name" value="MFS_Transporters"/>
</dbReference>
<feature type="transmembrane region" description="Helical" evidence="8">
    <location>
        <begin position="156"/>
        <end position="175"/>
    </location>
</feature>
<feature type="domain" description="Major facilitator superfamily (MFS) profile" evidence="9">
    <location>
        <begin position="189"/>
        <end position="412"/>
    </location>
</feature>
<dbReference type="InterPro" id="IPR020846">
    <property type="entry name" value="MFS_dom"/>
</dbReference>
<organism evidence="10 11">
    <name type="scientific">Achromobacter kerstersii</name>
    <dbReference type="NCBI Taxonomy" id="1353890"/>
    <lineage>
        <taxon>Bacteria</taxon>
        <taxon>Pseudomonadati</taxon>
        <taxon>Pseudomonadota</taxon>
        <taxon>Betaproteobacteria</taxon>
        <taxon>Burkholderiales</taxon>
        <taxon>Alcaligenaceae</taxon>
        <taxon>Achromobacter</taxon>
    </lineage>
</organism>
<sequence>MSPTPHTAPDGAQISTFTLTARIVSIAFFTFICYLAIGLPLAVLPGYVHDNLGYGTVLAGLAISVQYVATLLSRSHAGRMADTVGPKQTVVIGMVACAASGVFLLLAYAFERSAWLSLSAIIVSRLALGFGESWVGTGSATWAIARVGPLHTARVISWNGICTYGGLALGAPLGVQLEKEWSMGALGGAVLLLGLAGLGLAVSRAAVAIVGGHRMAFKSVVLRVFPHGMALGLGSVGFGTLAAFVALYYTSMSWEGAAHALSAFGCAFIGVRLLFAGTITRFGGFRVAQVSFLVEAAGLLLLWLAPNPTAALLGAALTGCGFALVFPAIGVEAVARVPAGSRGAALGAYSAFLDLALGVTGPVAGYISSGYGYPSIFLSAALAVLIGFMIAFGLQRHANRQAAAVSTPASAG</sequence>
<protein>
    <recommendedName>
        <fullName evidence="8">Uncharacterized MFS-type transporter LMG3441_01092</fullName>
    </recommendedName>
</protein>
<name>A0A6S6ZJI0_9BURK</name>
<dbReference type="PANTHER" id="PTHR23517">
    <property type="entry name" value="RESISTANCE PROTEIN MDTM, PUTATIVE-RELATED-RELATED"/>
    <property type="match status" value="1"/>
</dbReference>
<dbReference type="CDD" id="cd17489">
    <property type="entry name" value="MFS_YfcJ_like"/>
    <property type="match status" value="1"/>
</dbReference>
<evidence type="ECO:0000256" key="3">
    <source>
        <dbReference type="ARBA" id="ARBA00022475"/>
    </source>
</evidence>
<dbReference type="NCBIfam" id="NF009048">
    <property type="entry name" value="PRK12382.1"/>
    <property type="match status" value="1"/>
</dbReference>
<dbReference type="Proteomes" id="UP000494269">
    <property type="component" value="Unassembled WGS sequence"/>
</dbReference>
<accession>A0A6S6ZJI0</accession>
<feature type="transmembrane region" description="Helical" evidence="8">
    <location>
        <begin position="311"/>
        <end position="334"/>
    </location>
</feature>
<dbReference type="Pfam" id="PF07690">
    <property type="entry name" value="MFS_1"/>
    <property type="match status" value="1"/>
</dbReference>
<dbReference type="PANTHER" id="PTHR23517:SF13">
    <property type="entry name" value="MAJOR FACILITATOR SUPERFAMILY MFS_1"/>
    <property type="match status" value="1"/>
</dbReference>
<evidence type="ECO:0000259" key="9">
    <source>
        <dbReference type="PROSITE" id="PS50850"/>
    </source>
</evidence>
<gene>
    <name evidence="10" type="primary">yhhS</name>
    <name evidence="10" type="ORF">LMG3441_01092</name>
</gene>
<dbReference type="InterPro" id="IPR023008">
    <property type="entry name" value="MFS_YhhS-like"/>
</dbReference>
<keyword evidence="3 8" id="KW-1003">Cell membrane</keyword>
<comment type="subcellular location">
    <subcellularLocation>
        <location evidence="8">Cell inner membrane</location>
        <topology evidence="8">Multi-pass membrane protein</topology>
    </subcellularLocation>
    <subcellularLocation>
        <location evidence="1">Cell membrane</location>
        <topology evidence="1">Multi-pass membrane protein</topology>
    </subcellularLocation>
</comment>
<keyword evidence="11" id="KW-1185">Reference proteome</keyword>
<feature type="transmembrane region" description="Helical" evidence="8">
    <location>
        <begin position="23"/>
        <end position="46"/>
    </location>
</feature>
<keyword evidence="7 8" id="KW-0472">Membrane</keyword>
<keyword evidence="6 8" id="KW-1133">Transmembrane helix</keyword>
<dbReference type="EMBL" id="CADIJQ010000001">
    <property type="protein sequence ID" value="CAB3671393.1"/>
    <property type="molecule type" value="Genomic_DNA"/>
</dbReference>
<feature type="transmembrane region" description="Helical" evidence="8">
    <location>
        <begin position="256"/>
        <end position="275"/>
    </location>
</feature>
<dbReference type="GO" id="GO:0022857">
    <property type="term" value="F:transmembrane transporter activity"/>
    <property type="evidence" value="ECO:0007669"/>
    <property type="project" value="UniProtKB-UniRule"/>
</dbReference>
<feature type="transmembrane region" description="Helical" evidence="8">
    <location>
        <begin position="373"/>
        <end position="394"/>
    </location>
</feature>
<evidence type="ECO:0000256" key="2">
    <source>
        <dbReference type="ARBA" id="ARBA00022448"/>
    </source>
</evidence>
<dbReference type="NCBIfam" id="NF003477">
    <property type="entry name" value="PRK05122.1"/>
    <property type="match status" value="1"/>
</dbReference>
<dbReference type="Gene3D" id="1.20.1250.20">
    <property type="entry name" value="MFS general substrate transporter like domains"/>
    <property type="match status" value="1"/>
</dbReference>
<feature type="transmembrane region" description="Helical" evidence="8">
    <location>
        <begin position="181"/>
        <end position="207"/>
    </location>
</feature>
<feature type="transmembrane region" description="Helical" evidence="8">
    <location>
        <begin position="287"/>
        <end position="305"/>
    </location>
</feature>
<dbReference type="AlphaFoldDB" id="A0A6S6ZJI0"/>
<dbReference type="PROSITE" id="PS50850">
    <property type="entry name" value="MFS"/>
    <property type="match status" value="1"/>
</dbReference>
<feature type="transmembrane region" description="Helical" evidence="8">
    <location>
        <begin position="228"/>
        <end position="250"/>
    </location>
</feature>
<dbReference type="InterPro" id="IPR011701">
    <property type="entry name" value="MFS"/>
</dbReference>